<proteinExistence type="predicted"/>
<evidence type="ECO:0000256" key="1">
    <source>
        <dbReference type="SAM" id="Phobius"/>
    </source>
</evidence>
<keyword evidence="1" id="KW-0472">Membrane</keyword>
<dbReference type="AlphaFoldDB" id="A0A926S2F9"/>
<organism evidence="2 3">
    <name type="scientific">Mucilaginibacter glaciei</name>
    <dbReference type="NCBI Taxonomy" id="2772109"/>
    <lineage>
        <taxon>Bacteria</taxon>
        <taxon>Pseudomonadati</taxon>
        <taxon>Bacteroidota</taxon>
        <taxon>Sphingobacteriia</taxon>
        <taxon>Sphingobacteriales</taxon>
        <taxon>Sphingobacteriaceae</taxon>
        <taxon>Mucilaginibacter</taxon>
    </lineage>
</organism>
<name>A0A926S2F9_9SPHI</name>
<keyword evidence="1" id="KW-1133">Transmembrane helix</keyword>
<dbReference type="Proteomes" id="UP000619078">
    <property type="component" value="Unassembled WGS sequence"/>
</dbReference>
<keyword evidence="3" id="KW-1185">Reference proteome</keyword>
<feature type="transmembrane region" description="Helical" evidence="1">
    <location>
        <begin position="144"/>
        <end position="165"/>
    </location>
</feature>
<feature type="transmembrane region" description="Helical" evidence="1">
    <location>
        <begin position="44"/>
        <end position="64"/>
    </location>
</feature>
<feature type="transmembrane region" description="Helical" evidence="1">
    <location>
        <begin position="7"/>
        <end position="24"/>
    </location>
</feature>
<feature type="transmembrane region" description="Helical" evidence="1">
    <location>
        <begin position="198"/>
        <end position="215"/>
    </location>
</feature>
<gene>
    <name evidence="2" type="ORF">IDJ76_18385</name>
</gene>
<accession>A0A926S2F9</accession>
<protein>
    <submittedName>
        <fullName evidence="2">Uncharacterized protein</fullName>
    </submittedName>
</protein>
<feature type="transmembrane region" description="Helical" evidence="1">
    <location>
        <begin position="76"/>
        <end position="92"/>
    </location>
</feature>
<dbReference type="EMBL" id="JACWMX010000009">
    <property type="protein sequence ID" value="MBD1395080.1"/>
    <property type="molecule type" value="Genomic_DNA"/>
</dbReference>
<keyword evidence="1" id="KW-0812">Transmembrane</keyword>
<evidence type="ECO:0000313" key="3">
    <source>
        <dbReference type="Proteomes" id="UP000619078"/>
    </source>
</evidence>
<feature type="transmembrane region" description="Helical" evidence="1">
    <location>
        <begin position="112"/>
        <end position="132"/>
    </location>
</feature>
<feature type="transmembrane region" description="Helical" evidence="1">
    <location>
        <begin position="171"/>
        <end position="191"/>
    </location>
</feature>
<evidence type="ECO:0000313" key="2">
    <source>
        <dbReference type="EMBL" id="MBD1395080.1"/>
    </source>
</evidence>
<sequence length="233" mass="26656">MEKTYQNVSYFVVVILAFVIWGFYRTYFGLFPSFNGITTVQHFHGMMMLSWFAMLIVQPFLIRYKRYELHRNLGKVSYILVPLILLSIFLVTKGQFLRLAPTIPKVQNVASLALNLPDIFAFAALYTLALVYKKNSAYHMRYMIATAFLMLGPGVGRAMIIYGGVPFPLAIEYSLLLTDALAIGFIIYDLINKRPYKPYLVTLGIVLFMHLIWQFQLSAAWQAVAGGFAQLFF</sequence>
<comment type="caution">
    <text evidence="2">The sequence shown here is derived from an EMBL/GenBank/DDBJ whole genome shotgun (WGS) entry which is preliminary data.</text>
</comment>
<reference evidence="2" key="1">
    <citation type="submission" date="2020-09" db="EMBL/GenBank/DDBJ databases">
        <title>Novel species of Mucilaginibacter isolated from a glacier on the Tibetan Plateau.</title>
        <authorList>
            <person name="Liu Q."/>
            <person name="Xin Y.-H."/>
        </authorList>
    </citation>
    <scope>NUCLEOTIDE SEQUENCE</scope>
    <source>
        <strain evidence="2">ZB1P21</strain>
    </source>
</reference>
<dbReference type="RefSeq" id="WP_191165353.1">
    <property type="nucleotide sequence ID" value="NZ_JACWMX010000009.1"/>
</dbReference>